<keyword evidence="3" id="KW-1185">Reference proteome</keyword>
<sequence length="215" mass="23846">MSNPFGAAITEQTVKSLSYYSEQEKITQVDCAREAMRFIHAEDKNLSALEYAWELKGRYGRGISTLVLVYNATGARVTLEQGGPNWHGQNFGLQPPRSFQNGQWIAFLHISGQGLLVGSEAARVFRGRDVNGRTRDFMVGWSILSSGANNAYTEIGNENYFSNRWSTVRRSLQQAKGITRAKDETCASTISIGGFNTSECIVVLQHQFSPLPAEL</sequence>
<dbReference type="PANTHER" id="PTHR36482">
    <property type="entry name" value="OSJNBA0024J22.15 PROTEIN"/>
    <property type="match status" value="1"/>
</dbReference>
<evidence type="ECO:0000313" key="2">
    <source>
        <dbReference type="EMBL" id="CAL4989081.1"/>
    </source>
</evidence>
<reference evidence="3" key="1">
    <citation type="submission" date="2024-06" db="EMBL/GenBank/DDBJ databases">
        <authorList>
            <person name="Ryan C."/>
        </authorList>
    </citation>
    <scope>NUCLEOTIDE SEQUENCE [LARGE SCALE GENOMIC DNA]</scope>
</reference>
<reference evidence="1 3" key="2">
    <citation type="submission" date="2024-10" db="EMBL/GenBank/DDBJ databases">
        <authorList>
            <person name="Ryan C."/>
        </authorList>
    </citation>
    <scope>NUCLEOTIDE SEQUENCE [LARGE SCALE GENOMIC DNA]</scope>
</reference>
<dbReference type="Proteomes" id="UP001497457">
    <property type="component" value="Chromosome 22rd"/>
</dbReference>
<dbReference type="Proteomes" id="UP001497457">
    <property type="component" value="Chromosome 23rd"/>
</dbReference>
<name>A0ABC9AVF1_9POAL</name>
<gene>
    <name evidence="1" type="ORF">URODEC1_LOCUS57910</name>
    <name evidence="2" type="ORF">URODEC1_LOCUS59565</name>
</gene>
<evidence type="ECO:0000313" key="3">
    <source>
        <dbReference type="Proteomes" id="UP001497457"/>
    </source>
</evidence>
<dbReference type="EMBL" id="OZ075133">
    <property type="protein sequence ID" value="CAL4989081.1"/>
    <property type="molecule type" value="Genomic_DNA"/>
</dbReference>
<dbReference type="InterPro" id="IPR049065">
    <property type="entry name" value="Nakanori"/>
</dbReference>
<protein>
    <recommendedName>
        <fullName evidence="4">23 kDa jasmonate-induced protein-like</fullName>
    </recommendedName>
</protein>
<proteinExistence type="predicted"/>
<accession>A0ABC9AVF1</accession>
<organism evidence="1 3">
    <name type="scientific">Urochloa decumbens</name>
    <dbReference type="NCBI Taxonomy" id="240449"/>
    <lineage>
        <taxon>Eukaryota</taxon>
        <taxon>Viridiplantae</taxon>
        <taxon>Streptophyta</taxon>
        <taxon>Embryophyta</taxon>
        <taxon>Tracheophyta</taxon>
        <taxon>Spermatophyta</taxon>
        <taxon>Magnoliopsida</taxon>
        <taxon>Liliopsida</taxon>
        <taxon>Poales</taxon>
        <taxon>Poaceae</taxon>
        <taxon>PACMAD clade</taxon>
        <taxon>Panicoideae</taxon>
        <taxon>Panicodae</taxon>
        <taxon>Paniceae</taxon>
        <taxon>Melinidinae</taxon>
        <taxon>Urochloa</taxon>
    </lineage>
</organism>
<dbReference type="Pfam" id="PF21230">
    <property type="entry name" value="Nakanori"/>
    <property type="match status" value="1"/>
</dbReference>
<dbReference type="AlphaFoldDB" id="A0ABC9AVF1"/>
<evidence type="ECO:0000313" key="1">
    <source>
        <dbReference type="EMBL" id="CAL4985349.1"/>
    </source>
</evidence>
<dbReference type="EMBL" id="OZ075132">
    <property type="protein sequence ID" value="CAL4985349.1"/>
    <property type="molecule type" value="Genomic_DNA"/>
</dbReference>
<dbReference type="PANTHER" id="PTHR36482:SF2">
    <property type="entry name" value="OS04G0308400 PROTEIN"/>
    <property type="match status" value="1"/>
</dbReference>
<dbReference type="InterPro" id="IPR053085">
    <property type="entry name" value="Jasmonate-induced_protein"/>
</dbReference>
<evidence type="ECO:0008006" key="4">
    <source>
        <dbReference type="Google" id="ProtNLM"/>
    </source>
</evidence>